<accession>A0A0L9TLU2</accession>
<protein>
    <submittedName>
        <fullName evidence="2">Uncharacterized protein</fullName>
    </submittedName>
</protein>
<dbReference type="EMBL" id="CM003371">
    <property type="protein sequence ID" value="KOM31553.1"/>
    <property type="molecule type" value="Genomic_DNA"/>
</dbReference>
<dbReference type="Gramene" id="KOM31553">
    <property type="protein sequence ID" value="KOM31553"/>
    <property type="gene ID" value="LR48_Vigan01g110800"/>
</dbReference>
<feature type="compositionally biased region" description="Low complexity" evidence="1">
    <location>
        <begin position="9"/>
        <end position="21"/>
    </location>
</feature>
<feature type="region of interest" description="Disordered" evidence="1">
    <location>
        <begin position="1"/>
        <end position="21"/>
    </location>
</feature>
<dbReference type="STRING" id="3914.A0A0L9TLU2"/>
<organism evidence="2 3">
    <name type="scientific">Phaseolus angularis</name>
    <name type="common">Azuki bean</name>
    <name type="synonym">Vigna angularis</name>
    <dbReference type="NCBI Taxonomy" id="3914"/>
    <lineage>
        <taxon>Eukaryota</taxon>
        <taxon>Viridiplantae</taxon>
        <taxon>Streptophyta</taxon>
        <taxon>Embryophyta</taxon>
        <taxon>Tracheophyta</taxon>
        <taxon>Spermatophyta</taxon>
        <taxon>Magnoliopsida</taxon>
        <taxon>eudicotyledons</taxon>
        <taxon>Gunneridae</taxon>
        <taxon>Pentapetalae</taxon>
        <taxon>rosids</taxon>
        <taxon>fabids</taxon>
        <taxon>Fabales</taxon>
        <taxon>Fabaceae</taxon>
        <taxon>Papilionoideae</taxon>
        <taxon>50 kb inversion clade</taxon>
        <taxon>NPAAA clade</taxon>
        <taxon>indigoferoid/millettioid clade</taxon>
        <taxon>Phaseoleae</taxon>
        <taxon>Vigna</taxon>
    </lineage>
</organism>
<dbReference type="AlphaFoldDB" id="A0A0L9TLU2"/>
<proteinExistence type="predicted"/>
<dbReference type="Proteomes" id="UP000053144">
    <property type="component" value="Chromosome 1"/>
</dbReference>
<gene>
    <name evidence="2" type="ORF">LR48_Vigan01g110800</name>
</gene>
<dbReference type="PROSITE" id="PS51257">
    <property type="entry name" value="PROKAR_LIPOPROTEIN"/>
    <property type="match status" value="1"/>
</dbReference>
<sequence length="120" mass="13089">MKRECEQLGSSAGTSSCGYSSDKSNIWDEEGGMDELLAVDLKAIPGKAIYDRGVSTTPNAKRRKSTKSTRAFLVVDSQKNGILHVHSLMTLSSFVKHSEEVFILCEDSEEVFIACGLQGK</sequence>
<evidence type="ECO:0000313" key="2">
    <source>
        <dbReference type="EMBL" id="KOM31553.1"/>
    </source>
</evidence>
<name>A0A0L9TLU2_PHAAN</name>
<reference evidence="3" key="1">
    <citation type="journal article" date="2015" name="Proc. Natl. Acad. Sci. U.S.A.">
        <title>Genome sequencing of adzuki bean (Vigna angularis) provides insight into high starch and low fat accumulation and domestication.</title>
        <authorList>
            <person name="Yang K."/>
            <person name="Tian Z."/>
            <person name="Chen C."/>
            <person name="Luo L."/>
            <person name="Zhao B."/>
            <person name="Wang Z."/>
            <person name="Yu L."/>
            <person name="Li Y."/>
            <person name="Sun Y."/>
            <person name="Li W."/>
            <person name="Chen Y."/>
            <person name="Li Y."/>
            <person name="Zhang Y."/>
            <person name="Ai D."/>
            <person name="Zhao J."/>
            <person name="Shang C."/>
            <person name="Ma Y."/>
            <person name="Wu B."/>
            <person name="Wang M."/>
            <person name="Gao L."/>
            <person name="Sun D."/>
            <person name="Zhang P."/>
            <person name="Guo F."/>
            <person name="Wang W."/>
            <person name="Li Y."/>
            <person name="Wang J."/>
            <person name="Varshney R.K."/>
            <person name="Wang J."/>
            <person name="Ling H.Q."/>
            <person name="Wan P."/>
        </authorList>
    </citation>
    <scope>NUCLEOTIDE SEQUENCE</scope>
    <source>
        <strain evidence="3">cv. Jingnong 6</strain>
    </source>
</reference>
<evidence type="ECO:0000313" key="3">
    <source>
        <dbReference type="Proteomes" id="UP000053144"/>
    </source>
</evidence>
<evidence type="ECO:0000256" key="1">
    <source>
        <dbReference type="SAM" id="MobiDB-lite"/>
    </source>
</evidence>